<sequence>MVSATDACPPGNSAADGVAGLSVTDAVVAVLPESEPLPDATQYAVAEPAARRTRRIIRASGIAPRAACLGATLTLTTLGIRGS</sequence>
<organism evidence="1 2">
    <name type="scientific">Nocardioides endophyticus</name>
    <dbReference type="NCBI Taxonomy" id="1353775"/>
    <lineage>
        <taxon>Bacteria</taxon>
        <taxon>Bacillati</taxon>
        <taxon>Actinomycetota</taxon>
        <taxon>Actinomycetes</taxon>
        <taxon>Propionibacteriales</taxon>
        <taxon>Nocardioidaceae</taxon>
        <taxon>Nocardioides</taxon>
    </lineage>
</organism>
<evidence type="ECO:0000313" key="1">
    <source>
        <dbReference type="EMBL" id="GAA4731974.1"/>
    </source>
</evidence>
<protein>
    <submittedName>
        <fullName evidence="1">Uncharacterized protein</fullName>
    </submittedName>
</protein>
<name>A0ABP8YJE1_9ACTN</name>
<evidence type="ECO:0000313" key="2">
    <source>
        <dbReference type="Proteomes" id="UP001499882"/>
    </source>
</evidence>
<gene>
    <name evidence="1" type="ORF">GCM10023350_14180</name>
</gene>
<proteinExistence type="predicted"/>
<dbReference type="Proteomes" id="UP001499882">
    <property type="component" value="Unassembled WGS sequence"/>
</dbReference>
<reference evidence="2" key="1">
    <citation type="journal article" date="2019" name="Int. J. Syst. Evol. Microbiol.">
        <title>The Global Catalogue of Microorganisms (GCM) 10K type strain sequencing project: providing services to taxonomists for standard genome sequencing and annotation.</title>
        <authorList>
            <consortium name="The Broad Institute Genomics Platform"/>
            <consortium name="The Broad Institute Genome Sequencing Center for Infectious Disease"/>
            <person name="Wu L."/>
            <person name="Ma J."/>
        </authorList>
    </citation>
    <scope>NUCLEOTIDE SEQUENCE [LARGE SCALE GENOMIC DNA]</scope>
    <source>
        <strain evidence="2">JCM 18532</strain>
    </source>
</reference>
<comment type="caution">
    <text evidence="1">The sequence shown here is derived from an EMBL/GenBank/DDBJ whole genome shotgun (WGS) entry which is preliminary data.</text>
</comment>
<accession>A0ABP8YJE1</accession>
<keyword evidence="2" id="KW-1185">Reference proteome</keyword>
<dbReference type="EMBL" id="BAABKN010000009">
    <property type="protein sequence ID" value="GAA4731974.1"/>
    <property type="molecule type" value="Genomic_DNA"/>
</dbReference>